<evidence type="ECO:0000313" key="2">
    <source>
        <dbReference type="EMBL" id="CAA6820578.1"/>
    </source>
</evidence>
<accession>A0A6S6TWN3</accession>
<proteinExistence type="predicted"/>
<dbReference type="AlphaFoldDB" id="A0A6S6TWN3"/>
<keyword evidence="1" id="KW-0732">Signal</keyword>
<feature type="signal peptide" evidence="1">
    <location>
        <begin position="1"/>
        <end position="21"/>
    </location>
</feature>
<organism evidence="2">
    <name type="scientific">uncultured Sulfurovum sp</name>
    <dbReference type="NCBI Taxonomy" id="269237"/>
    <lineage>
        <taxon>Bacteria</taxon>
        <taxon>Pseudomonadati</taxon>
        <taxon>Campylobacterota</taxon>
        <taxon>Epsilonproteobacteria</taxon>
        <taxon>Campylobacterales</taxon>
        <taxon>Sulfurovaceae</taxon>
        <taxon>Sulfurovum</taxon>
        <taxon>environmental samples</taxon>
    </lineage>
</organism>
<evidence type="ECO:0000256" key="1">
    <source>
        <dbReference type="SAM" id="SignalP"/>
    </source>
</evidence>
<feature type="non-terminal residue" evidence="2">
    <location>
        <position position="73"/>
    </location>
</feature>
<protein>
    <submittedName>
        <fullName evidence="2">Uncharacterized protein</fullName>
    </submittedName>
</protein>
<gene>
    <name evidence="2" type="ORF">HELGO_WM19294</name>
</gene>
<name>A0A6S6TWN3_9BACT</name>
<feature type="chain" id="PRO_5027893713" evidence="1">
    <location>
        <begin position="22"/>
        <end position="73"/>
    </location>
</feature>
<dbReference type="EMBL" id="CACVAZ010000133">
    <property type="protein sequence ID" value="CAA6820578.1"/>
    <property type="molecule type" value="Genomic_DNA"/>
</dbReference>
<sequence length="73" mass="8050">MKPTKLSILTILFLASSTLHSEELLGDIKIEEDKEKQEESLSYCLIHDVKALSKRKGAGETLGDYLSGELGVE</sequence>
<reference evidence="2" key="1">
    <citation type="submission" date="2020-01" db="EMBL/GenBank/DDBJ databases">
        <authorList>
            <person name="Meier V. D."/>
            <person name="Meier V D."/>
        </authorList>
    </citation>
    <scope>NUCLEOTIDE SEQUENCE</scope>
    <source>
        <strain evidence="2">HLG_WM_MAG_02</strain>
    </source>
</reference>